<evidence type="ECO:0000256" key="3">
    <source>
        <dbReference type="ARBA" id="ARBA00022490"/>
    </source>
</evidence>
<evidence type="ECO:0000256" key="1">
    <source>
        <dbReference type="ARBA" id="ARBA00004496"/>
    </source>
</evidence>
<dbReference type="PANTHER" id="PTHR14202:SF0">
    <property type="entry name" value="RNA-BINDING PROTEIN RO60"/>
    <property type="match status" value="1"/>
</dbReference>
<dbReference type="RefSeq" id="WP_386664513.1">
    <property type="nucleotide sequence ID" value="NZ_JBHLTG010000001.1"/>
</dbReference>
<comment type="similarity">
    <text evidence="2">Belongs to the Ro 60 kDa family.</text>
</comment>
<evidence type="ECO:0000256" key="5">
    <source>
        <dbReference type="ARBA" id="ARBA00022884"/>
    </source>
</evidence>
<evidence type="ECO:0000259" key="7">
    <source>
        <dbReference type="PROSITE" id="PS50988"/>
    </source>
</evidence>
<comment type="subcellular location">
    <subcellularLocation>
        <location evidence="1">Cytoplasm</location>
    </subcellularLocation>
</comment>
<dbReference type="EMBL" id="JBHLTG010000001">
    <property type="protein sequence ID" value="MFC0676722.1"/>
    <property type="molecule type" value="Genomic_DNA"/>
</dbReference>
<organism evidence="8 9">
    <name type="scientific">Lysobacter korlensis</name>
    <dbReference type="NCBI Taxonomy" id="553636"/>
    <lineage>
        <taxon>Bacteria</taxon>
        <taxon>Pseudomonadati</taxon>
        <taxon>Pseudomonadota</taxon>
        <taxon>Gammaproteobacteria</taxon>
        <taxon>Lysobacterales</taxon>
        <taxon>Lysobacteraceae</taxon>
        <taxon>Lysobacter</taxon>
    </lineage>
</organism>
<feature type="domain" description="TROVE" evidence="7">
    <location>
        <begin position="20"/>
        <end position="324"/>
    </location>
</feature>
<keyword evidence="4" id="KW-0479">Metal-binding</keyword>
<dbReference type="Gene3D" id="3.40.50.410">
    <property type="entry name" value="von Willebrand factor, type A domain"/>
    <property type="match status" value="1"/>
</dbReference>
<keyword evidence="3" id="KW-0963">Cytoplasm</keyword>
<reference evidence="8 9" key="1">
    <citation type="submission" date="2024-09" db="EMBL/GenBank/DDBJ databases">
        <authorList>
            <person name="Sun Q."/>
            <person name="Mori K."/>
        </authorList>
    </citation>
    <scope>NUCLEOTIDE SEQUENCE [LARGE SCALE GENOMIC DNA]</scope>
    <source>
        <strain evidence="8 9">KCTC 23076</strain>
    </source>
</reference>
<evidence type="ECO:0000313" key="9">
    <source>
        <dbReference type="Proteomes" id="UP001589896"/>
    </source>
</evidence>
<keyword evidence="5" id="KW-0694">RNA-binding</keyword>
<evidence type="ECO:0000256" key="2">
    <source>
        <dbReference type="ARBA" id="ARBA00007814"/>
    </source>
</evidence>
<dbReference type="InterPro" id="IPR056800">
    <property type="entry name" value="vWA_Ro60"/>
</dbReference>
<evidence type="ECO:0000256" key="4">
    <source>
        <dbReference type="ARBA" id="ARBA00022723"/>
    </source>
</evidence>
<proteinExistence type="inferred from homology"/>
<dbReference type="InterPro" id="IPR037214">
    <property type="entry name" value="TROVE_dom_sf"/>
</dbReference>
<dbReference type="SUPFAM" id="SSF140864">
    <property type="entry name" value="TROVE domain-like"/>
    <property type="match status" value="1"/>
</dbReference>
<dbReference type="PANTHER" id="PTHR14202">
    <property type="entry name" value="60 KDA RIBONUCLEOPROTEIN SSA/RO"/>
    <property type="match status" value="1"/>
</dbReference>
<comment type="caution">
    <text evidence="8">The sequence shown here is derived from an EMBL/GenBank/DDBJ whole genome shotgun (WGS) entry which is preliminary data.</text>
</comment>
<sequence length="514" mass="55725">MANTNLFESIRGALLPSTDAVNGEGAPAYRRTPEGALALYAATGCLNGTFYATDETQLATVLMLASQVSPAFVARAAVYAREVAHMKDMPALLLATLSLRDPDLFAAAFPRVVTNGRMLRNVVQILRSGRVGRKSLGSRPKRLVQEWIANASTDALVAAAVGQRPSLADVIRMVHPKPADAEREALYAWIVGRPYREEALPATVQAYEAFKREPTGPLPELPFQYYTSLPLTREHWTTLARRASWQTLRMNLNTFARNGVFEDASVAAEVATRLRDPAAIARARVFPYQLLMAYRAAASLPPAITEALQDAMEVATRQVARIAGNVTVAVDVSGSMASPVTGYRRGSTTAARCVDVAALVAASLLRTNPNARVLPFDTEVRDIRLNPRDSVVTQAGQLAALCGGGTSVSAPLARLNKDKAKVDLVVLVSDNESWRDTRGGATQTMREWSRLKARCPDARLVCIDLQPYTTSQTVEREDVLHVGGFSDAVFELLSAHVGGGSAERWTQRIEAIEL</sequence>
<dbReference type="SUPFAM" id="SSF53300">
    <property type="entry name" value="vWA-like"/>
    <property type="match status" value="1"/>
</dbReference>
<dbReference type="InterPro" id="IPR040322">
    <property type="entry name" value="TROVE2"/>
</dbReference>
<dbReference type="Proteomes" id="UP001589896">
    <property type="component" value="Unassembled WGS sequence"/>
</dbReference>
<name>A0ABV6RK06_9GAMM</name>
<gene>
    <name evidence="8" type="ORF">ACFFGH_02495</name>
</gene>
<dbReference type="PROSITE" id="PS50988">
    <property type="entry name" value="TROVE"/>
    <property type="match status" value="1"/>
</dbReference>
<dbReference type="InterPro" id="IPR036465">
    <property type="entry name" value="vWFA_dom_sf"/>
</dbReference>
<dbReference type="InterPro" id="IPR008858">
    <property type="entry name" value="TROVE_dom"/>
</dbReference>
<keyword evidence="9" id="KW-1185">Reference proteome</keyword>
<accession>A0ABV6RK06</accession>
<dbReference type="Pfam" id="PF25045">
    <property type="entry name" value="vWA_Ro60"/>
    <property type="match status" value="1"/>
</dbReference>
<evidence type="ECO:0000256" key="6">
    <source>
        <dbReference type="ARBA" id="ARBA00023274"/>
    </source>
</evidence>
<protein>
    <submittedName>
        <fullName evidence="8">RNA-binding protein</fullName>
    </submittedName>
</protein>
<evidence type="ECO:0000313" key="8">
    <source>
        <dbReference type="EMBL" id="MFC0676722.1"/>
    </source>
</evidence>
<keyword evidence="6" id="KW-0687">Ribonucleoprotein</keyword>